<dbReference type="PRINTS" id="PR00344">
    <property type="entry name" value="BCTRLSENSOR"/>
</dbReference>
<accession>A0A7K1UDP8</accession>
<comment type="caution">
    <text evidence="7">The sequence shown here is derived from an EMBL/GenBank/DDBJ whole genome shotgun (WGS) entry which is preliminary data.</text>
</comment>
<dbReference type="GO" id="GO:0009927">
    <property type="term" value="F:histidine phosphotransfer kinase activity"/>
    <property type="evidence" value="ECO:0007669"/>
    <property type="project" value="TreeGrafter"/>
</dbReference>
<dbReference type="InterPro" id="IPR005467">
    <property type="entry name" value="His_kinase_dom"/>
</dbReference>
<gene>
    <name evidence="7" type="ORF">GO493_29895</name>
</gene>
<dbReference type="Pfam" id="PF02518">
    <property type="entry name" value="HATPase_c"/>
    <property type="match status" value="1"/>
</dbReference>
<dbReference type="Proteomes" id="UP000461730">
    <property type="component" value="Unassembled WGS sequence"/>
</dbReference>
<dbReference type="FunFam" id="3.30.565.10:FF:000006">
    <property type="entry name" value="Sensor histidine kinase WalK"/>
    <property type="match status" value="1"/>
</dbReference>
<evidence type="ECO:0000256" key="1">
    <source>
        <dbReference type="ARBA" id="ARBA00000085"/>
    </source>
</evidence>
<dbReference type="CDD" id="cd00075">
    <property type="entry name" value="HATPase"/>
    <property type="match status" value="1"/>
</dbReference>
<dbReference type="InterPro" id="IPR003661">
    <property type="entry name" value="HisK_dim/P_dom"/>
</dbReference>
<dbReference type="Gene3D" id="3.30.565.10">
    <property type="entry name" value="Histidine kinase-like ATPase, C-terminal domain"/>
    <property type="match status" value="1"/>
</dbReference>
<dbReference type="AlphaFoldDB" id="A0A7K1UDP8"/>
<sequence>MPHMEIAQNGHQNKDRNYLSIKDRVANVIFPIIHEVRTPIASIVAAIGIIDDLLKDGRPQDIQEAREFIADILTTGNTLEEIYERFCKSVNANTPTISAFQAASDGEICSIKELLNKVGQMLTPIAAEKKITISNEVPKEMPLVVYCDTTYLLQVITNLVINAIKFSPQGARVKIKCNPSPDHSTFNISVEDTGPGIPPTEVERIFEAGYRVHSNEKGQGLGLSLVKDLLEILHGTIQVDSRLNAGSTFTVTLPLIPFY</sequence>
<dbReference type="CDD" id="cd00082">
    <property type="entry name" value="HisKA"/>
    <property type="match status" value="1"/>
</dbReference>
<evidence type="ECO:0000259" key="6">
    <source>
        <dbReference type="PROSITE" id="PS50109"/>
    </source>
</evidence>
<keyword evidence="8" id="KW-1185">Reference proteome</keyword>
<feature type="domain" description="Histidine kinase" evidence="6">
    <location>
        <begin position="31"/>
        <end position="257"/>
    </location>
</feature>
<protein>
    <recommendedName>
        <fullName evidence="2">histidine kinase</fullName>
        <ecNumber evidence="2">2.7.13.3</ecNumber>
    </recommendedName>
</protein>
<evidence type="ECO:0000256" key="3">
    <source>
        <dbReference type="ARBA" id="ARBA00022553"/>
    </source>
</evidence>
<evidence type="ECO:0000256" key="4">
    <source>
        <dbReference type="ARBA" id="ARBA00022679"/>
    </source>
</evidence>
<evidence type="ECO:0000313" key="7">
    <source>
        <dbReference type="EMBL" id="MVT12502.1"/>
    </source>
</evidence>
<name>A0A7K1UDP8_9BACT</name>
<organism evidence="7 8">
    <name type="scientific">Chitinophaga tropicalis</name>
    <dbReference type="NCBI Taxonomy" id="2683588"/>
    <lineage>
        <taxon>Bacteria</taxon>
        <taxon>Pseudomonadati</taxon>
        <taxon>Bacteroidota</taxon>
        <taxon>Chitinophagia</taxon>
        <taxon>Chitinophagales</taxon>
        <taxon>Chitinophagaceae</taxon>
        <taxon>Chitinophaga</taxon>
    </lineage>
</organism>
<reference evidence="7 8" key="1">
    <citation type="submission" date="2019-12" db="EMBL/GenBank/DDBJ databases">
        <title>Chitinophaga sp. strain ysch24 (GDMCC 1.1355), whole genome shotgun sequence.</title>
        <authorList>
            <person name="Zhang X."/>
        </authorList>
    </citation>
    <scope>NUCLEOTIDE SEQUENCE [LARGE SCALE GENOMIC DNA]</scope>
    <source>
        <strain evidence="8">ysch24</strain>
    </source>
</reference>
<dbReference type="InterPro" id="IPR003594">
    <property type="entry name" value="HATPase_dom"/>
</dbReference>
<dbReference type="EMBL" id="WRXN01000028">
    <property type="protein sequence ID" value="MVT12502.1"/>
    <property type="molecule type" value="Genomic_DNA"/>
</dbReference>
<keyword evidence="3" id="KW-0597">Phosphoprotein</keyword>
<dbReference type="EC" id="2.7.13.3" evidence="2"/>
<dbReference type="SMART" id="SM00387">
    <property type="entry name" value="HATPase_c"/>
    <property type="match status" value="1"/>
</dbReference>
<dbReference type="SUPFAM" id="SSF55874">
    <property type="entry name" value="ATPase domain of HSP90 chaperone/DNA topoisomerase II/histidine kinase"/>
    <property type="match status" value="1"/>
</dbReference>
<dbReference type="PANTHER" id="PTHR43047">
    <property type="entry name" value="TWO-COMPONENT HISTIDINE PROTEIN KINASE"/>
    <property type="match status" value="1"/>
</dbReference>
<keyword evidence="5" id="KW-0418">Kinase</keyword>
<dbReference type="GO" id="GO:0000155">
    <property type="term" value="F:phosphorelay sensor kinase activity"/>
    <property type="evidence" value="ECO:0007669"/>
    <property type="project" value="InterPro"/>
</dbReference>
<evidence type="ECO:0000256" key="5">
    <source>
        <dbReference type="ARBA" id="ARBA00022777"/>
    </source>
</evidence>
<evidence type="ECO:0000313" key="8">
    <source>
        <dbReference type="Proteomes" id="UP000461730"/>
    </source>
</evidence>
<dbReference type="InterPro" id="IPR004358">
    <property type="entry name" value="Sig_transdc_His_kin-like_C"/>
</dbReference>
<dbReference type="PROSITE" id="PS50109">
    <property type="entry name" value="HIS_KIN"/>
    <property type="match status" value="1"/>
</dbReference>
<keyword evidence="4" id="KW-0808">Transferase</keyword>
<dbReference type="PANTHER" id="PTHR43047:SF72">
    <property type="entry name" value="OSMOSENSING HISTIDINE PROTEIN KINASE SLN1"/>
    <property type="match status" value="1"/>
</dbReference>
<dbReference type="GO" id="GO:0005886">
    <property type="term" value="C:plasma membrane"/>
    <property type="evidence" value="ECO:0007669"/>
    <property type="project" value="TreeGrafter"/>
</dbReference>
<dbReference type="InterPro" id="IPR036890">
    <property type="entry name" value="HATPase_C_sf"/>
</dbReference>
<comment type="catalytic activity">
    <reaction evidence="1">
        <text>ATP + protein L-histidine = ADP + protein N-phospho-L-histidine.</text>
        <dbReference type="EC" id="2.7.13.3"/>
    </reaction>
</comment>
<proteinExistence type="predicted"/>
<evidence type="ECO:0000256" key="2">
    <source>
        <dbReference type="ARBA" id="ARBA00012438"/>
    </source>
</evidence>